<gene>
    <name evidence="2" type="ORF">JOD01_002421</name>
</gene>
<accession>A0A938Y2K2</accession>
<keyword evidence="1" id="KW-0472">Membrane</keyword>
<name>A0A938Y2K2_9BACL</name>
<keyword evidence="3" id="KW-1185">Reference proteome</keyword>
<comment type="caution">
    <text evidence="2">The sequence shown here is derived from an EMBL/GenBank/DDBJ whole genome shotgun (WGS) entry which is preliminary data.</text>
</comment>
<protein>
    <submittedName>
        <fullName evidence="2">Uncharacterized protein</fullName>
    </submittedName>
</protein>
<feature type="transmembrane region" description="Helical" evidence="1">
    <location>
        <begin position="12"/>
        <end position="31"/>
    </location>
</feature>
<keyword evidence="1" id="KW-1133">Transmembrane helix</keyword>
<organism evidence="2 3">
    <name type="scientific">Brevibacillus fulvus</name>
    <dbReference type="NCBI Taxonomy" id="1125967"/>
    <lineage>
        <taxon>Bacteria</taxon>
        <taxon>Bacillati</taxon>
        <taxon>Bacillota</taxon>
        <taxon>Bacilli</taxon>
        <taxon>Bacillales</taxon>
        <taxon>Paenibacillaceae</taxon>
        <taxon>Brevibacillus</taxon>
    </lineage>
</organism>
<dbReference type="Proteomes" id="UP000717624">
    <property type="component" value="Unassembled WGS sequence"/>
</dbReference>
<sequence length="32" mass="3794">MRGFFNNEGFEIVLWVILIVFLISIFFDEGID</sequence>
<keyword evidence="1" id="KW-0812">Transmembrane</keyword>
<evidence type="ECO:0000256" key="1">
    <source>
        <dbReference type="SAM" id="Phobius"/>
    </source>
</evidence>
<dbReference type="AlphaFoldDB" id="A0A938Y2K2"/>
<proteinExistence type="predicted"/>
<evidence type="ECO:0000313" key="2">
    <source>
        <dbReference type="EMBL" id="MBM7590811.1"/>
    </source>
</evidence>
<reference evidence="2" key="1">
    <citation type="submission" date="2021-01" db="EMBL/GenBank/DDBJ databases">
        <title>Genomic Encyclopedia of Type Strains, Phase IV (KMG-IV): sequencing the most valuable type-strain genomes for metagenomic binning, comparative biology and taxonomic classification.</title>
        <authorList>
            <person name="Goeker M."/>
        </authorList>
    </citation>
    <scope>NUCLEOTIDE SEQUENCE</scope>
    <source>
        <strain evidence="2">DSM 25523</strain>
    </source>
</reference>
<evidence type="ECO:0000313" key="3">
    <source>
        <dbReference type="Proteomes" id="UP000717624"/>
    </source>
</evidence>
<dbReference type="EMBL" id="JAFBEB010000007">
    <property type="protein sequence ID" value="MBM7590811.1"/>
    <property type="molecule type" value="Genomic_DNA"/>
</dbReference>